<dbReference type="PANTHER" id="PTHR22894">
    <property type="entry name" value="RING-TYPE DOMAIN-CONTAINING PROTEIN"/>
    <property type="match status" value="1"/>
</dbReference>
<dbReference type="Pfam" id="PF15227">
    <property type="entry name" value="zf-C3HC4_4"/>
    <property type="match status" value="1"/>
</dbReference>
<dbReference type="PROSITE" id="PS00518">
    <property type="entry name" value="ZF_RING_1"/>
    <property type="match status" value="1"/>
</dbReference>
<evidence type="ECO:0000256" key="1">
    <source>
        <dbReference type="ARBA" id="ARBA00022723"/>
    </source>
</evidence>
<name>A0A9N9TVA1_PHYSR</name>
<evidence type="ECO:0000256" key="5">
    <source>
        <dbReference type="SAM" id="Phobius"/>
    </source>
</evidence>
<evidence type="ECO:0000256" key="3">
    <source>
        <dbReference type="ARBA" id="ARBA00022833"/>
    </source>
</evidence>
<dbReference type="GO" id="GO:0061630">
    <property type="term" value="F:ubiquitin protein ligase activity"/>
    <property type="evidence" value="ECO:0007669"/>
    <property type="project" value="InterPro"/>
</dbReference>
<evidence type="ECO:0000256" key="2">
    <source>
        <dbReference type="ARBA" id="ARBA00022771"/>
    </source>
</evidence>
<keyword evidence="3" id="KW-0862">Zinc</keyword>
<keyword evidence="5" id="KW-0812">Transmembrane</keyword>
<sequence length="207" mass="24350">HRNFPLKSNIDNLYIFLYTAYLQRFIIKRFNMEEPSLKAYSDESVLLTNFQLNVIISSAILILVPLIYKLRRVSQSETKDAGIIYNKECPICFNLFQFPIKSHCGHVYCMDCIYTYWKTLAWEASCPLCRQLLQQLQIIEIENYSKVIQKKLMKQVKEISSVQNAKLKLLSISALGYIYGILIALLWNLLLINKDKLLKWFFYVKSL</sequence>
<keyword evidence="1" id="KW-0479">Metal-binding</keyword>
<dbReference type="PANTHER" id="PTHR22894:SF5">
    <property type="entry name" value="RING-TYPE DOMAIN-CONTAINING PROTEIN"/>
    <property type="match status" value="1"/>
</dbReference>
<feature type="transmembrane region" description="Helical" evidence="5">
    <location>
        <begin position="169"/>
        <end position="192"/>
    </location>
</feature>
<organism evidence="7 8">
    <name type="scientific">Phyllotreta striolata</name>
    <name type="common">Striped flea beetle</name>
    <name type="synonym">Crioceris striolata</name>
    <dbReference type="NCBI Taxonomy" id="444603"/>
    <lineage>
        <taxon>Eukaryota</taxon>
        <taxon>Metazoa</taxon>
        <taxon>Ecdysozoa</taxon>
        <taxon>Arthropoda</taxon>
        <taxon>Hexapoda</taxon>
        <taxon>Insecta</taxon>
        <taxon>Pterygota</taxon>
        <taxon>Neoptera</taxon>
        <taxon>Endopterygota</taxon>
        <taxon>Coleoptera</taxon>
        <taxon>Polyphaga</taxon>
        <taxon>Cucujiformia</taxon>
        <taxon>Chrysomeloidea</taxon>
        <taxon>Chrysomelidae</taxon>
        <taxon>Galerucinae</taxon>
        <taxon>Alticini</taxon>
        <taxon>Phyllotreta</taxon>
    </lineage>
</organism>
<dbReference type="SUPFAM" id="SSF57850">
    <property type="entry name" value="RING/U-box"/>
    <property type="match status" value="1"/>
</dbReference>
<dbReference type="GO" id="GO:0008270">
    <property type="term" value="F:zinc ion binding"/>
    <property type="evidence" value="ECO:0007669"/>
    <property type="project" value="UniProtKB-KW"/>
</dbReference>
<feature type="domain" description="RING-type" evidence="6">
    <location>
        <begin position="89"/>
        <end position="130"/>
    </location>
</feature>
<proteinExistence type="predicted"/>
<keyword evidence="8" id="KW-1185">Reference proteome</keyword>
<feature type="transmembrane region" description="Helical" evidence="5">
    <location>
        <begin position="50"/>
        <end position="68"/>
    </location>
</feature>
<dbReference type="AlphaFoldDB" id="A0A9N9TVA1"/>
<feature type="non-terminal residue" evidence="7">
    <location>
        <position position="1"/>
    </location>
</feature>
<dbReference type="SMART" id="SM00184">
    <property type="entry name" value="RING"/>
    <property type="match status" value="1"/>
</dbReference>
<evidence type="ECO:0000259" key="6">
    <source>
        <dbReference type="PROSITE" id="PS50089"/>
    </source>
</evidence>
<keyword evidence="5" id="KW-1133">Transmembrane helix</keyword>
<dbReference type="OrthoDB" id="6671503at2759"/>
<dbReference type="Proteomes" id="UP001153712">
    <property type="component" value="Chromosome 6"/>
</dbReference>
<dbReference type="Gene3D" id="3.30.40.10">
    <property type="entry name" value="Zinc/RING finger domain, C3HC4 (zinc finger)"/>
    <property type="match status" value="1"/>
</dbReference>
<feature type="transmembrane region" description="Helical" evidence="5">
    <location>
        <begin position="12"/>
        <end position="30"/>
    </location>
</feature>
<gene>
    <name evidence="7" type="ORF">PHYEVI_LOCUS9784</name>
</gene>
<protein>
    <recommendedName>
        <fullName evidence="6">RING-type domain-containing protein</fullName>
    </recommendedName>
</protein>
<keyword evidence="5" id="KW-0472">Membrane</keyword>
<dbReference type="PROSITE" id="PS50089">
    <property type="entry name" value="ZF_RING_2"/>
    <property type="match status" value="1"/>
</dbReference>
<accession>A0A9N9TVA1</accession>
<reference evidence="7" key="1">
    <citation type="submission" date="2022-01" db="EMBL/GenBank/DDBJ databases">
        <authorList>
            <person name="King R."/>
        </authorList>
    </citation>
    <scope>NUCLEOTIDE SEQUENCE</scope>
</reference>
<dbReference type="EMBL" id="OU900099">
    <property type="protein sequence ID" value="CAG9863498.1"/>
    <property type="molecule type" value="Genomic_DNA"/>
</dbReference>
<keyword evidence="2 4" id="KW-0863">Zinc-finger</keyword>
<dbReference type="InterPro" id="IPR017907">
    <property type="entry name" value="Znf_RING_CS"/>
</dbReference>
<dbReference type="InterPro" id="IPR038896">
    <property type="entry name" value="RNF170"/>
</dbReference>
<dbReference type="InterPro" id="IPR001841">
    <property type="entry name" value="Znf_RING"/>
</dbReference>
<dbReference type="InterPro" id="IPR013083">
    <property type="entry name" value="Znf_RING/FYVE/PHD"/>
</dbReference>
<evidence type="ECO:0000256" key="4">
    <source>
        <dbReference type="PROSITE-ProRule" id="PRU00175"/>
    </source>
</evidence>
<evidence type="ECO:0000313" key="8">
    <source>
        <dbReference type="Proteomes" id="UP001153712"/>
    </source>
</evidence>
<evidence type="ECO:0000313" key="7">
    <source>
        <dbReference type="EMBL" id="CAG9863498.1"/>
    </source>
</evidence>